<dbReference type="PANTHER" id="PTHR24421:SF10">
    <property type="entry name" value="NITRATE_NITRITE SENSOR PROTEIN NARQ"/>
    <property type="match status" value="1"/>
</dbReference>
<keyword evidence="9" id="KW-0472">Membrane</keyword>
<dbReference type="SUPFAM" id="SSF55874">
    <property type="entry name" value="ATPase domain of HSP90 chaperone/DNA topoisomerase II/histidine kinase"/>
    <property type="match status" value="1"/>
</dbReference>
<evidence type="ECO:0000256" key="3">
    <source>
        <dbReference type="ARBA" id="ARBA00022553"/>
    </source>
</evidence>
<dbReference type="GO" id="GO:0016301">
    <property type="term" value="F:kinase activity"/>
    <property type="evidence" value="ECO:0007669"/>
    <property type="project" value="UniProtKB-KW"/>
</dbReference>
<organism evidence="11 12">
    <name type="scientific">Ureibacillus galli</name>
    <dbReference type="NCBI Taxonomy" id="2762222"/>
    <lineage>
        <taxon>Bacteria</taxon>
        <taxon>Bacillati</taxon>
        <taxon>Bacillota</taxon>
        <taxon>Bacilli</taxon>
        <taxon>Bacillales</taxon>
        <taxon>Caryophanaceae</taxon>
        <taxon>Ureibacillus</taxon>
    </lineage>
</organism>
<keyword evidence="9" id="KW-0812">Transmembrane</keyword>
<feature type="transmembrane region" description="Helical" evidence="9">
    <location>
        <begin position="121"/>
        <end position="138"/>
    </location>
</feature>
<dbReference type="InterPro" id="IPR036890">
    <property type="entry name" value="HATPase_C_sf"/>
</dbReference>
<sequence length="372" mass="43008">MKVLIFRIGCLAVTIGSVLIHTISTNSSVTYTFFIISGILCFYFLLPLTKQPLYNYLAILLFIVLCPFVSIPLAYLLPLFAFILMEATLQLKDKTLYLFFSFCIVAIVTLTLLNYLPIYDMLLMMMIGLCCIILNYFVTQVDHKEKVFEQLLSQYRQLKRMSVEQEQFVRAEERTKIARDIHDSVGHKLTSLLMQLEMMSIQSSTDSIQEAKQLARDSLEETRFAVRQLKSFETSGIQSVIQLIRKLEMESRIYIRFTLEKGVLSLPISNQQSVVLYRVLQECLTNAMKHSRSKEVEVILKVNSLQHIQFEVKNKFISELPFIKGFGLINMEERLKEIGGELRMVRTNEQFIVSGSFPLKFSNHEEKLEEGV</sequence>
<feature type="transmembrane region" description="Helical" evidence="9">
    <location>
        <begin position="30"/>
        <end position="48"/>
    </location>
</feature>
<name>A0ABR8XEV0_9BACL</name>
<feature type="transmembrane region" description="Helical" evidence="9">
    <location>
        <begin position="6"/>
        <end position="23"/>
    </location>
</feature>
<evidence type="ECO:0000256" key="1">
    <source>
        <dbReference type="ARBA" id="ARBA00000085"/>
    </source>
</evidence>
<dbReference type="InterPro" id="IPR050482">
    <property type="entry name" value="Sensor_HK_TwoCompSys"/>
</dbReference>
<keyword evidence="8" id="KW-0902">Two-component regulatory system</keyword>
<keyword evidence="7" id="KW-0067">ATP-binding</keyword>
<keyword evidence="9" id="KW-1133">Transmembrane helix</keyword>
<dbReference type="Gene3D" id="3.30.565.10">
    <property type="entry name" value="Histidine kinase-like ATPase, C-terminal domain"/>
    <property type="match status" value="1"/>
</dbReference>
<feature type="transmembrane region" description="Helical" evidence="9">
    <location>
        <begin position="54"/>
        <end position="84"/>
    </location>
</feature>
<dbReference type="Proteomes" id="UP000640930">
    <property type="component" value="Unassembled WGS sequence"/>
</dbReference>
<evidence type="ECO:0000256" key="6">
    <source>
        <dbReference type="ARBA" id="ARBA00022777"/>
    </source>
</evidence>
<keyword evidence="12" id="KW-1185">Reference proteome</keyword>
<dbReference type="Gene3D" id="1.20.5.1930">
    <property type="match status" value="1"/>
</dbReference>
<feature type="domain" description="Signal transduction histidine kinase subgroup 3 dimerisation and phosphoacceptor" evidence="10">
    <location>
        <begin position="173"/>
        <end position="230"/>
    </location>
</feature>
<accession>A0ABR8XEV0</accession>
<dbReference type="CDD" id="cd16917">
    <property type="entry name" value="HATPase_UhpB-NarQ-NarX-like"/>
    <property type="match status" value="1"/>
</dbReference>
<evidence type="ECO:0000256" key="8">
    <source>
        <dbReference type="ARBA" id="ARBA00023012"/>
    </source>
</evidence>
<reference evidence="11 12" key="1">
    <citation type="submission" date="2020-08" db="EMBL/GenBank/DDBJ databases">
        <title>A Genomic Blueprint of the Chicken Gut Microbiome.</title>
        <authorList>
            <person name="Gilroy R."/>
            <person name="Ravi A."/>
            <person name="Getino M."/>
            <person name="Pursley I."/>
            <person name="Horton D.L."/>
            <person name="Alikhan N.-F."/>
            <person name="Baker D."/>
            <person name="Gharbi K."/>
            <person name="Hall N."/>
            <person name="Watson M."/>
            <person name="Adriaenssens E.M."/>
            <person name="Foster-Nyarko E."/>
            <person name="Jarju S."/>
            <person name="Secka A."/>
            <person name="Antonio M."/>
            <person name="Oren A."/>
            <person name="Chaudhuri R."/>
            <person name="La Ragione R.M."/>
            <person name="Hildebrand F."/>
            <person name="Pallen M.J."/>
        </authorList>
    </citation>
    <scope>NUCLEOTIDE SEQUENCE [LARGE SCALE GENOMIC DNA]</scope>
    <source>
        <strain evidence="11 12">Re31</strain>
    </source>
</reference>
<feature type="transmembrane region" description="Helical" evidence="9">
    <location>
        <begin position="96"/>
        <end position="115"/>
    </location>
</feature>
<comment type="caution">
    <text evidence="11">The sequence shown here is derived from an EMBL/GenBank/DDBJ whole genome shotgun (WGS) entry which is preliminary data.</text>
</comment>
<dbReference type="EMBL" id="JACSQA010000023">
    <property type="protein sequence ID" value="MBD8027743.1"/>
    <property type="molecule type" value="Genomic_DNA"/>
</dbReference>
<keyword evidence="5" id="KW-0547">Nucleotide-binding</keyword>
<keyword evidence="4" id="KW-0808">Transferase</keyword>
<protein>
    <recommendedName>
        <fullName evidence="2">histidine kinase</fullName>
        <ecNumber evidence="2">2.7.13.3</ecNumber>
    </recommendedName>
</protein>
<evidence type="ECO:0000256" key="2">
    <source>
        <dbReference type="ARBA" id="ARBA00012438"/>
    </source>
</evidence>
<evidence type="ECO:0000256" key="4">
    <source>
        <dbReference type="ARBA" id="ARBA00022679"/>
    </source>
</evidence>
<evidence type="ECO:0000313" key="11">
    <source>
        <dbReference type="EMBL" id="MBD8027743.1"/>
    </source>
</evidence>
<evidence type="ECO:0000313" key="12">
    <source>
        <dbReference type="Proteomes" id="UP000640930"/>
    </source>
</evidence>
<gene>
    <name evidence="11" type="ORF">H9636_13895</name>
</gene>
<dbReference type="PANTHER" id="PTHR24421">
    <property type="entry name" value="NITRATE/NITRITE SENSOR PROTEIN NARX-RELATED"/>
    <property type="match status" value="1"/>
</dbReference>
<dbReference type="EC" id="2.7.13.3" evidence="2"/>
<dbReference type="InterPro" id="IPR011712">
    <property type="entry name" value="Sig_transdc_His_kin_sub3_dim/P"/>
</dbReference>
<evidence type="ECO:0000259" key="10">
    <source>
        <dbReference type="Pfam" id="PF07730"/>
    </source>
</evidence>
<comment type="catalytic activity">
    <reaction evidence="1">
        <text>ATP + protein L-histidine = ADP + protein N-phospho-L-histidine.</text>
        <dbReference type="EC" id="2.7.13.3"/>
    </reaction>
</comment>
<evidence type="ECO:0000256" key="5">
    <source>
        <dbReference type="ARBA" id="ARBA00022741"/>
    </source>
</evidence>
<keyword evidence="3" id="KW-0597">Phosphoprotein</keyword>
<evidence type="ECO:0000256" key="9">
    <source>
        <dbReference type="SAM" id="Phobius"/>
    </source>
</evidence>
<keyword evidence="6 11" id="KW-0418">Kinase</keyword>
<proteinExistence type="predicted"/>
<dbReference type="Pfam" id="PF07730">
    <property type="entry name" value="HisKA_3"/>
    <property type="match status" value="1"/>
</dbReference>
<dbReference type="RefSeq" id="WP_191708169.1">
    <property type="nucleotide sequence ID" value="NZ_JACSQA010000023.1"/>
</dbReference>
<evidence type="ECO:0000256" key="7">
    <source>
        <dbReference type="ARBA" id="ARBA00022840"/>
    </source>
</evidence>